<evidence type="ECO:0000256" key="4">
    <source>
        <dbReference type="ARBA" id="ARBA00025742"/>
    </source>
</evidence>
<evidence type="ECO:0000259" key="6">
    <source>
        <dbReference type="Pfam" id="PF19976"/>
    </source>
</evidence>
<gene>
    <name evidence="7" type="ORF">SAMN02745132_04058</name>
</gene>
<dbReference type="SUPFAM" id="SSF56300">
    <property type="entry name" value="Metallo-dependent phosphatases"/>
    <property type="match status" value="1"/>
</dbReference>
<dbReference type="GO" id="GO:0046872">
    <property type="term" value="F:metal ion binding"/>
    <property type="evidence" value="ECO:0007669"/>
    <property type="project" value="UniProtKB-KW"/>
</dbReference>
<reference evidence="8" key="1">
    <citation type="submission" date="2017-02" db="EMBL/GenBank/DDBJ databases">
        <authorList>
            <person name="Varghese N."/>
            <person name="Submissions S."/>
        </authorList>
    </citation>
    <scope>NUCLEOTIDE SEQUENCE [LARGE SCALE GENOMIC DNA]</scope>
    <source>
        <strain evidence="8">DSM 22720</strain>
    </source>
</reference>
<dbReference type="Pfam" id="PF00149">
    <property type="entry name" value="Metallophos"/>
    <property type="match status" value="1"/>
</dbReference>
<sequence>MLRLLHLSDIHFRTSDLESPDIDPNSHIRDLMMRDLKAVCTEHDKAIDAIMITGDIAYAAHPKEFEEAKMWLKELCDSTGCREERVYVVPGNHDVDRTKADNIAVKAFRHIIKNDNNPHARDSHVREFLSNEISGIPIVAPLKNYIDFSNSFDCGLTYDKPYWNQTIELSPRVDLYIRGITTALFSSSEDTHNSLIVDSRQFSFPNKPGELYISLMHHPYDWILDGDAKNDELDNFVQLQLFGHVHKAKVTLGENSLKICSVALHPDKTESRYEPGYALIDLQEGESDHKHTNVNVEVFMRLMTTNPPSFHFKGFFNGNSLKKTVQIPVKNISAANIVKSEQAITPNDTLLISSTSEQPNASPEVSKSVAFLFQELSGSSQRKILDEIGLLTDEEWKTRSGVELQVIAFHRASEQNRFDQLKHMIFAERKLND</sequence>
<dbReference type="InterPro" id="IPR045533">
    <property type="entry name" value="GAAD"/>
</dbReference>
<dbReference type="InterPro" id="IPR050884">
    <property type="entry name" value="CNP_phosphodiesterase-III"/>
</dbReference>
<evidence type="ECO:0000259" key="5">
    <source>
        <dbReference type="Pfam" id="PF00149"/>
    </source>
</evidence>
<feature type="domain" description="Calcineurin-like phosphoesterase" evidence="5">
    <location>
        <begin position="2"/>
        <end position="247"/>
    </location>
</feature>
<keyword evidence="1" id="KW-0479">Metal-binding</keyword>
<dbReference type="EMBL" id="FUXU01000084">
    <property type="protein sequence ID" value="SKA66055.1"/>
    <property type="molecule type" value="Genomic_DNA"/>
</dbReference>
<accession>A0A1T4VMD6</accession>
<dbReference type="Proteomes" id="UP000190162">
    <property type="component" value="Unassembled WGS sequence"/>
</dbReference>
<evidence type="ECO:0000313" key="8">
    <source>
        <dbReference type="Proteomes" id="UP000190162"/>
    </source>
</evidence>
<dbReference type="RefSeq" id="WP_078754178.1">
    <property type="nucleotide sequence ID" value="NZ_FUXU01000084.1"/>
</dbReference>
<proteinExistence type="inferred from homology"/>
<dbReference type="GO" id="GO:0016787">
    <property type="term" value="F:hydrolase activity"/>
    <property type="evidence" value="ECO:0007669"/>
    <property type="project" value="UniProtKB-KW"/>
</dbReference>
<comment type="similarity">
    <text evidence="4">Belongs to the cyclic nucleotide phosphodiesterase class-III family.</text>
</comment>
<evidence type="ECO:0000256" key="3">
    <source>
        <dbReference type="ARBA" id="ARBA00023004"/>
    </source>
</evidence>
<protein>
    <submittedName>
        <fullName evidence="7">Calcineurin-like phosphoesterase</fullName>
    </submittedName>
</protein>
<organism evidence="7 8">
    <name type="scientific">Enterovibrio nigricans DSM 22720</name>
    <dbReference type="NCBI Taxonomy" id="1121868"/>
    <lineage>
        <taxon>Bacteria</taxon>
        <taxon>Pseudomonadati</taxon>
        <taxon>Pseudomonadota</taxon>
        <taxon>Gammaproteobacteria</taxon>
        <taxon>Vibrionales</taxon>
        <taxon>Vibrionaceae</taxon>
        <taxon>Enterovibrio</taxon>
    </lineage>
</organism>
<feature type="domain" description="GTPase-associated adaptor" evidence="6">
    <location>
        <begin position="373"/>
        <end position="425"/>
    </location>
</feature>
<dbReference type="PANTHER" id="PTHR42988">
    <property type="entry name" value="PHOSPHOHYDROLASE"/>
    <property type="match status" value="1"/>
</dbReference>
<evidence type="ECO:0000313" key="7">
    <source>
        <dbReference type="EMBL" id="SKA66055.1"/>
    </source>
</evidence>
<dbReference type="InterPro" id="IPR029052">
    <property type="entry name" value="Metallo-depent_PP-like"/>
</dbReference>
<dbReference type="AlphaFoldDB" id="A0A1T4VMD6"/>
<dbReference type="InterPro" id="IPR004843">
    <property type="entry name" value="Calcineurin-like_PHP"/>
</dbReference>
<evidence type="ECO:0000256" key="1">
    <source>
        <dbReference type="ARBA" id="ARBA00022723"/>
    </source>
</evidence>
<keyword evidence="2" id="KW-0378">Hydrolase</keyword>
<evidence type="ECO:0000256" key="2">
    <source>
        <dbReference type="ARBA" id="ARBA00022801"/>
    </source>
</evidence>
<keyword evidence="8" id="KW-1185">Reference proteome</keyword>
<keyword evidence="3" id="KW-0408">Iron</keyword>
<dbReference type="Gene3D" id="3.60.21.10">
    <property type="match status" value="1"/>
</dbReference>
<dbReference type="Pfam" id="PF19976">
    <property type="entry name" value="GAAD"/>
    <property type="match status" value="1"/>
</dbReference>
<dbReference type="PANTHER" id="PTHR42988:SF2">
    <property type="entry name" value="CYCLIC NUCLEOTIDE PHOSPHODIESTERASE CBUA0032-RELATED"/>
    <property type="match status" value="1"/>
</dbReference>
<name>A0A1T4VMD6_9GAMM</name>
<dbReference type="OrthoDB" id="9811542at2"/>